<protein>
    <submittedName>
        <fullName evidence="1">Uncharacterized protein</fullName>
    </submittedName>
</protein>
<dbReference type="InterPro" id="IPR011990">
    <property type="entry name" value="TPR-like_helical_dom_sf"/>
</dbReference>
<dbReference type="EMBL" id="CAMXCT030006791">
    <property type="protein sequence ID" value="CAL4807446.1"/>
    <property type="molecule type" value="Genomic_DNA"/>
</dbReference>
<dbReference type="Gene3D" id="1.25.40.10">
    <property type="entry name" value="Tetratricopeptide repeat domain"/>
    <property type="match status" value="2"/>
</dbReference>
<dbReference type="SUPFAM" id="SSF48439">
    <property type="entry name" value="Protein prenylyltransferase"/>
    <property type="match status" value="1"/>
</dbReference>
<proteinExistence type="predicted"/>
<evidence type="ECO:0000313" key="3">
    <source>
        <dbReference type="Proteomes" id="UP001152797"/>
    </source>
</evidence>
<comment type="caution">
    <text evidence="1">The sequence shown here is derived from an EMBL/GenBank/DDBJ whole genome shotgun (WGS) entry which is preliminary data.</text>
</comment>
<dbReference type="Proteomes" id="UP001152797">
    <property type="component" value="Unassembled WGS sequence"/>
</dbReference>
<reference evidence="2" key="2">
    <citation type="submission" date="2024-04" db="EMBL/GenBank/DDBJ databases">
        <authorList>
            <person name="Chen Y."/>
            <person name="Shah S."/>
            <person name="Dougan E. K."/>
            <person name="Thang M."/>
            <person name="Chan C."/>
        </authorList>
    </citation>
    <scope>NUCLEOTIDE SEQUENCE [LARGE SCALE GENOMIC DNA]</scope>
</reference>
<dbReference type="AlphaFoldDB" id="A0A9P1GRY0"/>
<evidence type="ECO:0000313" key="2">
    <source>
        <dbReference type="EMBL" id="CAL1173509.1"/>
    </source>
</evidence>
<keyword evidence="3" id="KW-1185">Reference proteome</keyword>
<sequence length="550" mass="63122">MSKCRARRSGADEPSLFFGSARYHRGHRLVAQGYKYENPKYPFVIKHQRTGIWMWTFAIDVREKAGHKGLCEGDFVLYHYTDLASFRKITNLEDSKLLANMDVKKDSYFGFGVYATVKAPHEWNSKDEVRLNNYYPTAENFQRSKSIELPGHDISLDDALQGAVGDYVKQNYQGKTDCCIPLIVDKQVAKNAMEEVTDGALMPNRRKRLAGRNCFGEVQPSWRDVWLISIYNQSQDITTLENAQQSWLGIVEILEKRLESDQDVEDYVKYGMQNYPQIQKRLLVKVIELNPTDALAYNNLGAQLSRKEKILVWRNGESKWARNRDLYKEAIELDNGCVPAYRNLALTLPNNHLEIELQLKEGATHFRKSDLLLKAIKLDSACASAYRNLGLTLPNNRSKIQVQLNGKTGETIDFTKRDLFLEAIRLDNGHALTYLYLGLALPNERSRIWVDLKERPRYFTQRDLFKEAIRLDNDCASAYRSLGLSLPTDDSEILVQQGDSDRWYTKRELLLPPVQPRTHWRDPSKAGRRKLELSGDSSVDNRCIGSLAIG</sequence>
<name>A0A9P1GRY0_9DINO</name>
<reference evidence="1" key="1">
    <citation type="submission" date="2022-10" db="EMBL/GenBank/DDBJ databases">
        <authorList>
            <person name="Chen Y."/>
            <person name="Dougan E. K."/>
            <person name="Chan C."/>
            <person name="Rhodes N."/>
            <person name="Thang M."/>
        </authorList>
    </citation>
    <scope>NUCLEOTIDE SEQUENCE</scope>
</reference>
<accession>A0A9P1GRY0</accession>
<dbReference type="EMBL" id="CAMXCT010006791">
    <property type="protein sequence ID" value="CAI4020134.1"/>
    <property type="molecule type" value="Genomic_DNA"/>
</dbReference>
<gene>
    <name evidence="1" type="ORF">C1SCF055_LOCUS44576</name>
</gene>
<dbReference type="EMBL" id="CAMXCT020006791">
    <property type="protein sequence ID" value="CAL1173509.1"/>
    <property type="molecule type" value="Genomic_DNA"/>
</dbReference>
<organism evidence="1">
    <name type="scientific">Cladocopium goreaui</name>
    <dbReference type="NCBI Taxonomy" id="2562237"/>
    <lineage>
        <taxon>Eukaryota</taxon>
        <taxon>Sar</taxon>
        <taxon>Alveolata</taxon>
        <taxon>Dinophyceae</taxon>
        <taxon>Suessiales</taxon>
        <taxon>Symbiodiniaceae</taxon>
        <taxon>Cladocopium</taxon>
    </lineage>
</organism>
<evidence type="ECO:0000313" key="1">
    <source>
        <dbReference type="EMBL" id="CAI4020134.1"/>
    </source>
</evidence>
<dbReference type="OrthoDB" id="528671at2759"/>
<dbReference type="Pfam" id="PF13431">
    <property type="entry name" value="TPR_17"/>
    <property type="match status" value="1"/>
</dbReference>